<reference evidence="5 6" key="1">
    <citation type="submission" date="2018-08" db="EMBL/GenBank/DDBJ databases">
        <title>A genome reference for cultivated species of the human gut microbiota.</title>
        <authorList>
            <person name="Zou Y."/>
            <person name="Xue W."/>
            <person name="Luo G."/>
        </authorList>
    </citation>
    <scope>NUCLEOTIDE SEQUENCE [LARGE SCALE GENOMIC DNA]</scope>
    <source>
        <strain evidence="4 6">AM46-16</strain>
        <strain evidence="3 5">OM02-12</strain>
    </source>
</reference>
<dbReference type="Gene3D" id="1.10.443.10">
    <property type="entry name" value="Intergrase catalytic core"/>
    <property type="match status" value="1"/>
</dbReference>
<protein>
    <submittedName>
        <fullName evidence="3">Integrase</fullName>
    </submittedName>
</protein>
<dbReference type="EMBL" id="QSVQ01000022">
    <property type="protein sequence ID" value="RGO47350.1"/>
    <property type="molecule type" value="Genomic_DNA"/>
</dbReference>
<dbReference type="InterPro" id="IPR011010">
    <property type="entry name" value="DNA_brk_join_enz"/>
</dbReference>
<evidence type="ECO:0000313" key="6">
    <source>
        <dbReference type="Proteomes" id="UP000284962"/>
    </source>
</evidence>
<name>A0A3E5GP75_9FIRM</name>
<evidence type="ECO:0000313" key="3">
    <source>
        <dbReference type="EMBL" id="RGO47350.1"/>
    </source>
</evidence>
<keyword evidence="1" id="KW-0233">DNA recombination</keyword>
<organism evidence="3 5">
    <name type="scientific">Dorea formicigenerans</name>
    <dbReference type="NCBI Taxonomy" id="39486"/>
    <lineage>
        <taxon>Bacteria</taxon>
        <taxon>Bacillati</taxon>
        <taxon>Bacillota</taxon>
        <taxon>Clostridia</taxon>
        <taxon>Lachnospirales</taxon>
        <taxon>Lachnospiraceae</taxon>
        <taxon>Dorea</taxon>
    </lineage>
</organism>
<sequence length="77" mass="8469">MEQIGIDRTPYCTRHTCISMLSEAGVQDTTIKKIVGHSGAMTLTEKVYTHLDMQVLVDAINKILENEDSVTADTKSA</sequence>
<gene>
    <name evidence="4" type="ORF">DW957_07945</name>
    <name evidence="3" type="ORF">DXB12_14735</name>
</gene>
<dbReference type="Proteomes" id="UP000284962">
    <property type="component" value="Unassembled WGS sequence"/>
</dbReference>
<comment type="caution">
    <text evidence="3">The sequence shown here is derived from an EMBL/GenBank/DDBJ whole genome shotgun (WGS) entry which is preliminary data.</text>
</comment>
<evidence type="ECO:0000259" key="2">
    <source>
        <dbReference type="PROSITE" id="PS51898"/>
    </source>
</evidence>
<dbReference type="AlphaFoldDB" id="A0A3E5GP75"/>
<dbReference type="GO" id="GO:0003677">
    <property type="term" value="F:DNA binding"/>
    <property type="evidence" value="ECO:0007669"/>
    <property type="project" value="InterPro"/>
</dbReference>
<evidence type="ECO:0000313" key="5">
    <source>
        <dbReference type="Proteomes" id="UP000261055"/>
    </source>
</evidence>
<dbReference type="GO" id="GO:0006310">
    <property type="term" value="P:DNA recombination"/>
    <property type="evidence" value="ECO:0007669"/>
    <property type="project" value="UniProtKB-KW"/>
</dbReference>
<dbReference type="PROSITE" id="PS51898">
    <property type="entry name" value="TYR_RECOMBINASE"/>
    <property type="match status" value="1"/>
</dbReference>
<dbReference type="SUPFAM" id="SSF56349">
    <property type="entry name" value="DNA breaking-rejoining enzymes"/>
    <property type="match status" value="1"/>
</dbReference>
<dbReference type="InterPro" id="IPR013762">
    <property type="entry name" value="Integrase-like_cat_sf"/>
</dbReference>
<dbReference type="EMBL" id="QSEW01000007">
    <property type="protein sequence ID" value="RGZ99858.1"/>
    <property type="molecule type" value="Genomic_DNA"/>
</dbReference>
<dbReference type="Proteomes" id="UP000261055">
    <property type="component" value="Unassembled WGS sequence"/>
</dbReference>
<evidence type="ECO:0000256" key="1">
    <source>
        <dbReference type="ARBA" id="ARBA00023172"/>
    </source>
</evidence>
<accession>A0A3E5GP75</accession>
<feature type="domain" description="Tyr recombinase" evidence="2">
    <location>
        <begin position="1"/>
        <end position="61"/>
    </location>
</feature>
<dbReference type="InterPro" id="IPR002104">
    <property type="entry name" value="Integrase_catalytic"/>
</dbReference>
<keyword evidence="5" id="KW-1185">Reference proteome</keyword>
<proteinExistence type="predicted"/>
<evidence type="ECO:0000313" key="4">
    <source>
        <dbReference type="EMBL" id="RGZ99858.1"/>
    </source>
</evidence>
<dbReference type="GO" id="GO:0015074">
    <property type="term" value="P:DNA integration"/>
    <property type="evidence" value="ECO:0007669"/>
    <property type="project" value="InterPro"/>
</dbReference>